<feature type="domain" description="Translation elongation factor EF1B beta/delta subunit guanine nucleotide exchange" evidence="4">
    <location>
        <begin position="3"/>
        <end position="86"/>
    </location>
</feature>
<evidence type="ECO:0000256" key="1">
    <source>
        <dbReference type="ARBA" id="ARBA00007411"/>
    </source>
</evidence>
<dbReference type="InterPro" id="IPR014717">
    <property type="entry name" value="Transl_elong_EF1B/ribsomal_bS6"/>
</dbReference>
<organism evidence="5 7">
    <name type="scientific">Candidatus Iainarchaeum sp</name>
    <dbReference type="NCBI Taxonomy" id="3101447"/>
    <lineage>
        <taxon>Archaea</taxon>
        <taxon>Candidatus Iainarchaeota</taxon>
        <taxon>Candidatus Iainarchaeia</taxon>
        <taxon>Candidatus Iainarchaeales</taxon>
        <taxon>Candidatus Iainarchaeaceae</taxon>
        <taxon>Candidatus Iainarchaeum</taxon>
    </lineage>
</organism>
<dbReference type="EMBL" id="JAGVWB010000032">
    <property type="protein sequence ID" value="MBS3058677.1"/>
    <property type="molecule type" value="Genomic_DNA"/>
</dbReference>
<dbReference type="GO" id="GO:0003746">
    <property type="term" value="F:translation elongation factor activity"/>
    <property type="evidence" value="ECO:0007669"/>
    <property type="project" value="UniProtKB-KW"/>
</dbReference>
<sequence>MGKMLVIFKLYAEENGQLEGILEEAKALKSAEFKDAKREPIAFGLECLKVGFVLPDKIEGVLEKLEADLKAIPNVTEAEQAGMTLL</sequence>
<evidence type="ECO:0000259" key="4">
    <source>
        <dbReference type="SMART" id="SM00888"/>
    </source>
</evidence>
<proteinExistence type="inferred from homology"/>
<reference evidence="6" key="3">
    <citation type="submission" date="2021-05" db="EMBL/GenBank/DDBJ databases">
        <title>Protein family content uncovers lineage relationships and bacterial pathway maintenance mechanisms in DPANN archaea.</title>
        <authorList>
            <person name="Castelle C.J."/>
            <person name="Meheust R."/>
            <person name="Jaffe A.L."/>
            <person name="Seitz K."/>
            <person name="Gong X."/>
            <person name="Baker B.J."/>
            <person name="Banfield J.F."/>
        </authorList>
    </citation>
    <scope>NUCLEOTIDE SEQUENCE</scope>
    <source>
        <strain evidence="6">RIFCSPLOWO2_01_FULL_43_13</strain>
    </source>
</reference>
<keyword evidence="2" id="KW-0251">Elongation factor</keyword>
<dbReference type="InterPro" id="IPR036219">
    <property type="entry name" value="eEF-1beta-like_sf"/>
</dbReference>
<dbReference type="SMART" id="SM00888">
    <property type="entry name" value="EF1_GNE"/>
    <property type="match status" value="1"/>
</dbReference>
<dbReference type="Pfam" id="PF00736">
    <property type="entry name" value="EF1_GNE"/>
    <property type="match status" value="1"/>
</dbReference>
<gene>
    <name evidence="5" type="ORF">HA222_03875</name>
    <name evidence="6" type="ORF">J4478_04745</name>
</gene>
<reference evidence="7" key="1">
    <citation type="journal article" date="2020" name="bioRxiv">
        <title>A rank-normalized archaeal taxonomy based on genome phylogeny resolves widespread incomplete and uneven classifications.</title>
        <authorList>
            <person name="Rinke C."/>
            <person name="Chuvochina M."/>
            <person name="Mussig A.J."/>
            <person name="Chaumeil P.-A."/>
            <person name="Waite D.W."/>
            <person name="Whitman W.B."/>
            <person name="Parks D.H."/>
            <person name="Hugenholtz P."/>
        </authorList>
    </citation>
    <scope>NUCLEOTIDE SEQUENCE [LARGE SCALE GENOMIC DNA]</scope>
</reference>
<dbReference type="Proteomes" id="UP000590964">
    <property type="component" value="Unassembled WGS sequence"/>
</dbReference>
<accession>A0A7J4JZQ7</accession>
<evidence type="ECO:0000313" key="6">
    <source>
        <dbReference type="EMBL" id="MBS3058677.1"/>
    </source>
</evidence>
<comment type="caution">
    <text evidence="5">The sequence shown here is derived from an EMBL/GenBank/DDBJ whole genome shotgun (WGS) entry which is preliminary data.</text>
</comment>
<dbReference type="EMBL" id="DUFW01000066">
    <property type="protein sequence ID" value="HIH21765.1"/>
    <property type="molecule type" value="Genomic_DNA"/>
</dbReference>
<keyword evidence="3" id="KW-0648">Protein biosynthesis</keyword>
<dbReference type="AlphaFoldDB" id="A0A7J4JZQ7"/>
<name>A0A7J4JZQ7_9ARCH</name>
<dbReference type="SUPFAM" id="SSF54984">
    <property type="entry name" value="eEF-1beta-like"/>
    <property type="match status" value="1"/>
</dbReference>
<dbReference type="Gene3D" id="3.30.70.60">
    <property type="match status" value="1"/>
</dbReference>
<evidence type="ECO:0000256" key="2">
    <source>
        <dbReference type="ARBA" id="ARBA00022768"/>
    </source>
</evidence>
<comment type="similarity">
    <text evidence="1">Belongs to the EF-1-beta/EF-1-delta family.</text>
</comment>
<evidence type="ECO:0000313" key="7">
    <source>
        <dbReference type="Proteomes" id="UP000590964"/>
    </source>
</evidence>
<evidence type="ECO:0000313" key="5">
    <source>
        <dbReference type="EMBL" id="HIH21765.1"/>
    </source>
</evidence>
<dbReference type="Proteomes" id="UP000680185">
    <property type="component" value="Unassembled WGS sequence"/>
</dbReference>
<reference evidence="6" key="2">
    <citation type="submission" date="2021-03" db="EMBL/GenBank/DDBJ databases">
        <authorList>
            <person name="Jaffe A."/>
        </authorList>
    </citation>
    <scope>NUCLEOTIDE SEQUENCE</scope>
    <source>
        <strain evidence="6">RIFCSPLOWO2_01_FULL_43_13</strain>
    </source>
</reference>
<evidence type="ECO:0000256" key="3">
    <source>
        <dbReference type="ARBA" id="ARBA00022917"/>
    </source>
</evidence>
<protein>
    <recommendedName>
        <fullName evidence="4">Translation elongation factor EF1B beta/delta subunit guanine nucleotide exchange domain-containing protein</fullName>
    </recommendedName>
</protein>
<dbReference type="InterPro" id="IPR014038">
    <property type="entry name" value="EF1B_bsu/dsu_GNE"/>
</dbReference>